<protein>
    <submittedName>
        <fullName evidence="2">Methyltransferase family protein</fullName>
    </submittedName>
</protein>
<dbReference type="OrthoDB" id="1524727at2"/>
<dbReference type="SUPFAM" id="SSF53335">
    <property type="entry name" value="S-adenosyl-L-methionine-dependent methyltransferases"/>
    <property type="match status" value="1"/>
</dbReference>
<gene>
    <name evidence="2" type="ORF">EV196_10369</name>
</gene>
<name>A0A4R1RLB2_9FLAO</name>
<organism evidence="2 3">
    <name type="scientific">Mariniflexile fucanivorans</name>
    <dbReference type="NCBI Taxonomy" id="264023"/>
    <lineage>
        <taxon>Bacteria</taxon>
        <taxon>Pseudomonadati</taxon>
        <taxon>Bacteroidota</taxon>
        <taxon>Flavobacteriia</taxon>
        <taxon>Flavobacteriales</taxon>
        <taxon>Flavobacteriaceae</taxon>
        <taxon>Mariniflexile</taxon>
    </lineage>
</organism>
<dbReference type="GO" id="GO:0032259">
    <property type="term" value="P:methylation"/>
    <property type="evidence" value="ECO:0007669"/>
    <property type="project" value="UniProtKB-KW"/>
</dbReference>
<dbReference type="CDD" id="cd02440">
    <property type="entry name" value="AdoMet_MTases"/>
    <property type="match status" value="1"/>
</dbReference>
<accession>A0A4R1RLB2</accession>
<evidence type="ECO:0000313" key="3">
    <source>
        <dbReference type="Proteomes" id="UP000295455"/>
    </source>
</evidence>
<dbReference type="Proteomes" id="UP000295455">
    <property type="component" value="Unassembled WGS sequence"/>
</dbReference>
<keyword evidence="1" id="KW-1133">Transmembrane helix</keyword>
<evidence type="ECO:0000313" key="2">
    <source>
        <dbReference type="EMBL" id="TCL66660.1"/>
    </source>
</evidence>
<reference evidence="2 3" key="1">
    <citation type="submission" date="2019-03" db="EMBL/GenBank/DDBJ databases">
        <title>Genomic Encyclopedia of Type Strains, Phase IV (KMG-IV): sequencing the most valuable type-strain genomes for metagenomic binning, comparative biology and taxonomic classification.</title>
        <authorList>
            <person name="Goeker M."/>
        </authorList>
    </citation>
    <scope>NUCLEOTIDE SEQUENCE [LARGE SCALE GENOMIC DNA]</scope>
    <source>
        <strain evidence="2 3">DSM 18792</strain>
    </source>
</reference>
<dbReference type="Gene3D" id="3.40.50.150">
    <property type="entry name" value="Vaccinia Virus protein VP39"/>
    <property type="match status" value="1"/>
</dbReference>
<dbReference type="EMBL" id="SLUP01000003">
    <property type="protein sequence ID" value="TCL66660.1"/>
    <property type="molecule type" value="Genomic_DNA"/>
</dbReference>
<proteinExistence type="predicted"/>
<feature type="transmembrane region" description="Helical" evidence="1">
    <location>
        <begin position="120"/>
        <end position="141"/>
    </location>
</feature>
<dbReference type="Pfam" id="PF13489">
    <property type="entry name" value="Methyltransf_23"/>
    <property type="match status" value="1"/>
</dbReference>
<dbReference type="AlphaFoldDB" id="A0A4R1RLB2"/>
<keyword evidence="2" id="KW-0808">Transferase</keyword>
<keyword evidence="2" id="KW-0489">Methyltransferase</keyword>
<keyword evidence="1" id="KW-0472">Membrane</keyword>
<dbReference type="PANTHER" id="PTHR43861">
    <property type="entry name" value="TRANS-ACONITATE 2-METHYLTRANSFERASE-RELATED"/>
    <property type="match status" value="1"/>
</dbReference>
<comment type="caution">
    <text evidence="2">The sequence shown here is derived from an EMBL/GenBank/DDBJ whole genome shotgun (WGS) entry which is preliminary data.</text>
</comment>
<dbReference type="RefSeq" id="WP_132216769.1">
    <property type="nucleotide sequence ID" value="NZ_OX156936.1"/>
</dbReference>
<sequence length="249" mass="29036">MELNFEKRYHEIEKSHFWFKARRNYIIQLINLAPRNSSILDVGCSSGVLLKELVNKGFEPDNLFGIDISPIAINNCKVNGIKNVMVADAQNIVLNKKFDIIIASDCLEHIKNDKEAIKNWFGLLKPNGLLYVFVPAFSLLWSNHDELNMHYRRYTKKELTKKLNSYNIKLIKSGYWNFTLFMPVLIVRLFSKIPIFKTKNSTGNLYKLPLLNSLFFHLLNFENKILRHLNIPFGISTYCVVKKVKKTHN</sequence>
<dbReference type="GO" id="GO:0008168">
    <property type="term" value="F:methyltransferase activity"/>
    <property type="evidence" value="ECO:0007669"/>
    <property type="project" value="UniProtKB-KW"/>
</dbReference>
<feature type="transmembrane region" description="Helical" evidence="1">
    <location>
        <begin position="174"/>
        <end position="191"/>
    </location>
</feature>
<dbReference type="InterPro" id="IPR029063">
    <property type="entry name" value="SAM-dependent_MTases_sf"/>
</dbReference>
<keyword evidence="1" id="KW-0812">Transmembrane</keyword>
<evidence type="ECO:0000256" key="1">
    <source>
        <dbReference type="SAM" id="Phobius"/>
    </source>
</evidence>
<keyword evidence="3" id="KW-1185">Reference proteome</keyword>